<dbReference type="InterPro" id="IPR051448">
    <property type="entry name" value="CdaR-like_regulators"/>
</dbReference>
<evidence type="ECO:0000259" key="1">
    <source>
        <dbReference type="Pfam" id="PF13556"/>
    </source>
</evidence>
<dbReference type="InterPro" id="IPR009057">
    <property type="entry name" value="Homeodomain-like_sf"/>
</dbReference>
<dbReference type="STRING" id="208445.SAMN04489727_4022"/>
<evidence type="ECO:0000313" key="2">
    <source>
        <dbReference type="EMBL" id="SEC51177.1"/>
    </source>
</evidence>
<dbReference type="Gene3D" id="1.10.10.2840">
    <property type="entry name" value="PucR C-terminal helix-turn-helix domain"/>
    <property type="match status" value="1"/>
</dbReference>
<dbReference type="InterPro" id="IPR042070">
    <property type="entry name" value="PucR_C-HTH_sf"/>
</dbReference>
<organism evidence="2 3">
    <name type="scientific">Amycolatopsis tolypomycina</name>
    <dbReference type="NCBI Taxonomy" id="208445"/>
    <lineage>
        <taxon>Bacteria</taxon>
        <taxon>Bacillati</taxon>
        <taxon>Actinomycetota</taxon>
        <taxon>Actinomycetes</taxon>
        <taxon>Pseudonocardiales</taxon>
        <taxon>Pseudonocardiaceae</taxon>
        <taxon>Amycolatopsis</taxon>
    </lineage>
</organism>
<gene>
    <name evidence="2" type="ORF">SAMN04489727_4022</name>
</gene>
<dbReference type="InterPro" id="IPR025736">
    <property type="entry name" value="PucR_C-HTH_dom"/>
</dbReference>
<dbReference type="Proteomes" id="UP000199622">
    <property type="component" value="Unassembled WGS sequence"/>
</dbReference>
<dbReference type="Pfam" id="PF13556">
    <property type="entry name" value="HTH_30"/>
    <property type="match status" value="1"/>
</dbReference>
<dbReference type="SUPFAM" id="SSF46689">
    <property type="entry name" value="Homeodomain-like"/>
    <property type="match status" value="1"/>
</dbReference>
<dbReference type="OrthoDB" id="3696674at2"/>
<feature type="domain" description="PucR C-terminal helix-turn-helix" evidence="1">
    <location>
        <begin position="307"/>
        <end position="364"/>
    </location>
</feature>
<accession>A0A1H4T430</accession>
<sequence>MRILGRERDSTLDVRSKSSQVNGLRAEIWSRLAVEIEQGPPARRKKAHDLATMAISLLCEDIEAGTRTEWDERRIAAARTMGNGCAAAGWPLDEVLELLGRAGEETVAVLAATPGTAAGRLKALAETCNRFLRELLRGYQETTLAVASPRSAAHDDAVALLRGDAATDQGRFAPAYAVLAFRTVSASTVDESVFGEPGTGVLTALCEHGGYVLVPAGDEETGFARCAGLHAALPEKTWAGVSWQKTGRLPAGRAEALDVVTAALAARRPPGCYLLGDVLVEYAVLTQRPVADLLVAKIEPITRNEVLLETLRALLAADGNRSKAATALIIHRSTLDYRLQRIEQLTGYDPTSLRQLHILSTALTAHEATTTPPPPLPLEESD</sequence>
<proteinExistence type="predicted"/>
<dbReference type="EMBL" id="FNSO01000004">
    <property type="protein sequence ID" value="SEC51177.1"/>
    <property type="molecule type" value="Genomic_DNA"/>
</dbReference>
<keyword evidence="3" id="KW-1185">Reference proteome</keyword>
<dbReference type="PANTHER" id="PTHR33744">
    <property type="entry name" value="CARBOHYDRATE DIACID REGULATOR"/>
    <property type="match status" value="1"/>
</dbReference>
<reference evidence="3" key="1">
    <citation type="submission" date="2016-10" db="EMBL/GenBank/DDBJ databases">
        <authorList>
            <person name="Varghese N."/>
            <person name="Submissions S."/>
        </authorList>
    </citation>
    <scope>NUCLEOTIDE SEQUENCE [LARGE SCALE GENOMIC DNA]</scope>
    <source>
        <strain evidence="3">DSM 44544</strain>
    </source>
</reference>
<evidence type="ECO:0000313" key="3">
    <source>
        <dbReference type="Proteomes" id="UP000199622"/>
    </source>
</evidence>
<dbReference type="AlphaFoldDB" id="A0A1H4T430"/>
<protein>
    <submittedName>
        <fullName evidence="2">PucR C-terminal helix-turn-helix domain-containing protein</fullName>
    </submittedName>
</protein>
<name>A0A1H4T430_9PSEU</name>